<evidence type="ECO:0000313" key="1">
    <source>
        <dbReference type="EMBL" id="KFM73002.1"/>
    </source>
</evidence>
<feature type="non-terminal residue" evidence="1">
    <location>
        <position position="141"/>
    </location>
</feature>
<dbReference type="AlphaFoldDB" id="A0A087U6L3"/>
<dbReference type="EMBL" id="KK118463">
    <property type="protein sequence ID" value="KFM73002.1"/>
    <property type="molecule type" value="Genomic_DNA"/>
</dbReference>
<proteinExistence type="predicted"/>
<organism evidence="1 2">
    <name type="scientific">Stegodyphus mimosarum</name>
    <name type="common">African social velvet spider</name>
    <dbReference type="NCBI Taxonomy" id="407821"/>
    <lineage>
        <taxon>Eukaryota</taxon>
        <taxon>Metazoa</taxon>
        <taxon>Ecdysozoa</taxon>
        <taxon>Arthropoda</taxon>
        <taxon>Chelicerata</taxon>
        <taxon>Arachnida</taxon>
        <taxon>Araneae</taxon>
        <taxon>Araneomorphae</taxon>
        <taxon>Entelegynae</taxon>
        <taxon>Eresoidea</taxon>
        <taxon>Eresidae</taxon>
        <taxon>Stegodyphus</taxon>
    </lineage>
</organism>
<name>A0A087U6L3_STEMI</name>
<sequence>MTIFVPLLKVWRSGLLENKKSDLPVLRLALLWYTSAVSSAANKNGLIDSNLQNFIVGILQDMSHINIQEVLEIDNFFPSMLKVGMKYEEIGREIIKIMDILCQKSDVSGLPVQTIYNLVTGHSNFFQIMLSEEAKNTSLKG</sequence>
<dbReference type="OrthoDB" id="72892at2759"/>
<keyword evidence="2" id="KW-1185">Reference proteome</keyword>
<gene>
    <name evidence="1" type="ORF">X975_03260</name>
</gene>
<protein>
    <submittedName>
        <fullName evidence="1">Uncharacterized protein</fullName>
    </submittedName>
</protein>
<dbReference type="Proteomes" id="UP000054359">
    <property type="component" value="Unassembled WGS sequence"/>
</dbReference>
<accession>A0A087U6L3</accession>
<evidence type="ECO:0000313" key="2">
    <source>
        <dbReference type="Proteomes" id="UP000054359"/>
    </source>
</evidence>
<reference evidence="1 2" key="1">
    <citation type="submission" date="2013-11" db="EMBL/GenBank/DDBJ databases">
        <title>Genome sequencing of Stegodyphus mimosarum.</title>
        <authorList>
            <person name="Bechsgaard J."/>
        </authorList>
    </citation>
    <scope>NUCLEOTIDE SEQUENCE [LARGE SCALE GENOMIC DNA]</scope>
</reference>